<feature type="region of interest" description="Disordered" evidence="1">
    <location>
        <begin position="1"/>
        <end position="38"/>
    </location>
</feature>
<organism evidence="3 4">
    <name type="scientific">Meridianimarinicoccus marinus</name>
    <dbReference type="NCBI Taxonomy" id="3231483"/>
    <lineage>
        <taxon>Bacteria</taxon>
        <taxon>Pseudomonadati</taxon>
        <taxon>Pseudomonadota</taxon>
        <taxon>Alphaproteobacteria</taxon>
        <taxon>Rhodobacterales</taxon>
        <taxon>Paracoccaceae</taxon>
        <taxon>Meridianimarinicoccus</taxon>
    </lineage>
</organism>
<evidence type="ECO:0000259" key="2">
    <source>
        <dbReference type="Pfam" id="PF22324"/>
    </source>
</evidence>
<evidence type="ECO:0000313" key="3">
    <source>
        <dbReference type="EMBL" id="MEV8468816.1"/>
    </source>
</evidence>
<evidence type="ECO:0000256" key="1">
    <source>
        <dbReference type="SAM" id="MobiDB-lite"/>
    </source>
</evidence>
<reference evidence="3 4" key="1">
    <citation type="submission" date="2024-07" db="EMBL/GenBank/DDBJ databases">
        <authorList>
            <person name="Kang M."/>
        </authorList>
    </citation>
    <scope>NUCLEOTIDE SEQUENCE [LARGE SCALE GENOMIC DNA]</scope>
    <source>
        <strain evidence="3 4">DFM31</strain>
    </source>
</reference>
<accession>A0ABV3LBL2</accession>
<comment type="caution">
    <text evidence="3">The sequence shown here is derived from an EMBL/GenBank/DDBJ whole genome shotgun (WGS) entry which is preliminary data.</text>
</comment>
<protein>
    <recommendedName>
        <fullName evidence="2">Winged helix domain-containing protein</fullName>
    </recommendedName>
</protein>
<evidence type="ECO:0000313" key="4">
    <source>
        <dbReference type="Proteomes" id="UP001553161"/>
    </source>
</evidence>
<sequence length="130" mass="14009">MAAKNNPGALAGATGAGKPVHARAEGTRRIARKSRGGTAYRVTTSAGDAFNIVVSGRDRWALEELRREGKKGCTPIDNPAPRWSGYVFNLRELGVEIETITETHEGDFPGHHARYVLRSVVAPKWKGGTA</sequence>
<feature type="domain" description="Winged helix" evidence="2">
    <location>
        <begin position="52"/>
        <end position="124"/>
    </location>
</feature>
<dbReference type="EMBL" id="JBFBVU010000042">
    <property type="protein sequence ID" value="MEV8468816.1"/>
    <property type="molecule type" value="Genomic_DNA"/>
</dbReference>
<keyword evidence="4" id="KW-1185">Reference proteome</keyword>
<name>A0ABV3LBL2_9RHOB</name>
<dbReference type="InterPro" id="IPR054382">
    <property type="entry name" value="wHTH_alphaproteobact"/>
</dbReference>
<dbReference type="Proteomes" id="UP001553161">
    <property type="component" value="Unassembled WGS sequence"/>
</dbReference>
<proteinExistence type="predicted"/>
<dbReference type="Pfam" id="PF22324">
    <property type="entry name" value="HTH_91"/>
    <property type="match status" value="1"/>
</dbReference>
<gene>
    <name evidence="3" type="ORF">AB0T83_18835</name>
</gene>
<dbReference type="RefSeq" id="WP_366194771.1">
    <property type="nucleotide sequence ID" value="NZ_JBFBVU010000042.1"/>
</dbReference>